<dbReference type="PROSITE" id="PS51198">
    <property type="entry name" value="UVRD_HELICASE_ATP_BIND"/>
    <property type="match status" value="1"/>
</dbReference>
<dbReference type="PANTHER" id="PTHR11070:SF59">
    <property type="entry name" value="DNA 3'-5' HELICASE"/>
    <property type="match status" value="1"/>
</dbReference>
<dbReference type="RefSeq" id="WP_377465291.1">
    <property type="nucleotide sequence ID" value="NZ_JBHUOP010000002.1"/>
</dbReference>
<gene>
    <name evidence="12" type="ORF">ACFSYH_04065</name>
</gene>
<feature type="domain" description="UvrD-like helicase ATP-binding" evidence="11">
    <location>
        <begin position="2"/>
        <end position="266"/>
    </location>
</feature>
<comment type="catalytic activity">
    <reaction evidence="9">
        <text>ATP + H2O = ADP + phosphate + H(+)</text>
        <dbReference type="Rhea" id="RHEA:13065"/>
        <dbReference type="ChEBI" id="CHEBI:15377"/>
        <dbReference type="ChEBI" id="CHEBI:15378"/>
        <dbReference type="ChEBI" id="CHEBI:30616"/>
        <dbReference type="ChEBI" id="CHEBI:43474"/>
        <dbReference type="ChEBI" id="CHEBI:456216"/>
        <dbReference type="EC" id="5.6.2.4"/>
    </reaction>
</comment>
<comment type="caution">
    <text evidence="12">The sequence shown here is derived from an EMBL/GenBank/DDBJ whole genome shotgun (WGS) entry which is preliminary data.</text>
</comment>
<dbReference type="InterPro" id="IPR027417">
    <property type="entry name" value="P-loop_NTPase"/>
</dbReference>
<evidence type="ECO:0000256" key="8">
    <source>
        <dbReference type="ARBA" id="ARBA00034808"/>
    </source>
</evidence>
<keyword evidence="5 10" id="KW-0067">ATP-binding</keyword>
<dbReference type="InterPro" id="IPR013986">
    <property type="entry name" value="DExx_box_DNA_helicase_dom_sf"/>
</dbReference>
<dbReference type="EMBL" id="JBHUOP010000002">
    <property type="protein sequence ID" value="MFD2839742.1"/>
    <property type="molecule type" value="Genomic_DNA"/>
</dbReference>
<sequence>MLTPTQKQVEIRDTESLSLLVVAPAGCGKTEALALRVQGLLRRGVIQHPRKVLVVTFSNRARDNIKERLGAYLTPTEMSNGVTVVNFHGLSARLFRAHANVIGQDPETMLPEGDWVGDELRRLELDWGERARIEKMLREAKQQALGDSAVEAALRDGALALELQRRREGRLTYDDLPRVAELILANETVANLYRAHFGAVVVDEYQDLTPQQLRLVKRIGQGRTTYAGDLAQGIYGFAGALPSAVDAEIRTECRTVVELNESHRSSPAVLDAVNSLIGLTGGAHLASANAESWPSGGLVGSVAHDSAAAEADYVVRLSKAILSRAPMQRIGILARSTTRRRFVDDAFAASDIEAHRWDDGVLDTDTARIVRSMLANFDLVRYWNATDKDSFLRDMANFDSVIDGRDNLGKALGWCADLLQDGIEPLDIRSRIRVGDSSTLITVPGAHLLTGHVGKGQQFDWVIIVGMEDGSIPNFNARTVEEIAEEARVLSVMMSRARHGVVLNYAQKVPTLNGFIRPQHRSRFFEQIRSANLQEGSSVISWFETVNWAEVVNR</sequence>
<evidence type="ECO:0000313" key="13">
    <source>
        <dbReference type="Proteomes" id="UP001597391"/>
    </source>
</evidence>
<dbReference type="Pfam" id="PF13361">
    <property type="entry name" value="UvrD_C"/>
    <property type="match status" value="1"/>
</dbReference>
<dbReference type="PANTHER" id="PTHR11070">
    <property type="entry name" value="UVRD / RECB / PCRA DNA HELICASE FAMILY MEMBER"/>
    <property type="match status" value="1"/>
</dbReference>
<evidence type="ECO:0000256" key="7">
    <source>
        <dbReference type="ARBA" id="ARBA00034617"/>
    </source>
</evidence>
<organism evidence="12 13">
    <name type="scientific">Populibacterium corticicola</name>
    <dbReference type="NCBI Taxonomy" id="1812826"/>
    <lineage>
        <taxon>Bacteria</taxon>
        <taxon>Bacillati</taxon>
        <taxon>Actinomycetota</taxon>
        <taxon>Actinomycetes</taxon>
        <taxon>Micrococcales</taxon>
        <taxon>Jonesiaceae</taxon>
        <taxon>Populibacterium</taxon>
    </lineage>
</organism>
<evidence type="ECO:0000256" key="1">
    <source>
        <dbReference type="ARBA" id="ARBA00009922"/>
    </source>
</evidence>
<evidence type="ECO:0000256" key="3">
    <source>
        <dbReference type="ARBA" id="ARBA00022801"/>
    </source>
</evidence>
<evidence type="ECO:0000313" key="12">
    <source>
        <dbReference type="EMBL" id="MFD2839742.1"/>
    </source>
</evidence>
<keyword evidence="6" id="KW-0413">Isomerase</keyword>
<comment type="similarity">
    <text evidence="1">Belongs to the helicase family. UvrD subfamily.</text>
</comment>
<protein>
    <recommendedName>
        <fullName evidence="8">DNA 3'-5' helicase</fullName>
        <ecNumber evidence="8">5.6.2.4</ecNumber>
    </recommendedName>
</protein>
<dbReference type="InterPro" id="IPR014017">
    <property type="entry name" value="DNA_helicase_UvrD-like_C"/>
</dbReference>
<dbReference type="Gene3D" id="3.40.50.300">
    <property type="entry name" value="P-loop containing nucleotide triphosphate hydrolases"/>
    <property type="match status" value="2"/>
</dbReference>
<dbReference type="InterPro" id="IPR014016">
    <property type="entry name" value="UvrD-like_ATP-bd"/>
</dbReference>
<dbReference type="Proteomes" id="UP001597391">
    <property type="component" value="Unassembled WGS sequence"/>
</dbReference>
<dbReference type="InterPro" id="IPR000212">
    <property type="entry name" value="DNA_helicase_UvrD/REP"/>
</dbReference>
<feature type="binding site" evidence="10">
    <location>
        <begin position="23"/>
        <end position="30"/>
    </location>
    <ligand>
        <name>ATP</name>
        <dbReference type="ChEBI" id="CHEBI:30616"/>
    </ligand>
</feature>
<evidence type="ECO:0000256" key="10">
    <source>
        <dbReference type="PROSITE-ProRule" id="PRU00560"/>
    </source>
</evidence>
<proteinExistence type="inferred from homology"/>
<accession>A0ABW5XDP5</accession>
<name>A0ABW5XDP5_9MICO</name>
<dbReference type="Gene3D" id="1.10.10.160">
    <property type="match status" value="1"/>
</dbReference>
<evidence type="ECO:0000256" key="2">
    <source>
        <dbReference type="ARBA" id="ARBA00022741"/>
    </source>
</evidence>
<dbReference type="EC" id="5.6.2.4" evidence="8"/>
<dbReference type="Pfam" id="PF00580">
    <property type="entry name" value="UvrD-helicase"/>
    <property type="match status" value="1"/>
</dbReference>
<reference evidence="13" key="1">
    <citation type="journal article" date="2019" name="Int. J. Syst. Evol. Microbiol.">
        <title>The Global Catalogue of Microorganisms (GCM) 10K type strain sequencing project: providing services to taxonomists for standard genome sequencing and annotation.</title>
        <authorList>
            <consortium name="The Broad Institute Genomics Platform"/>
            <consortium name="The Broad Institute Genome Sequencing Center for Infectious Disease"/>
            <person name="Wu L."/>
            <person name="Ma J."/>
        </authorList>
    </citation>
    <scope>NUCLEOTIDE SEQUENCE [LARGE SCALE GENOMIC DNA]</scope>
    <source>
        <strain evidence="13">KCTC 33576</strain>
    </source>
</reference>
<keyword evidence="3 10" id="KW-0378">Hydrolase</keyword>
<evidence type="ECO:0000256" key="6">
    <source>
        <dbReference type="ARBA" id="ARBA00023235"/>
    </source>
</evidence>
<keyword evidence="2 10" id="KW-0547">Nucleotide-binding</keyword>
<evidence type="ECO:0000256" key="9">
    <source>
        <dbReference type="ARBA" id="ARBA00048988"/>
    </source>
</evidence>
<evidence type="ECO:0000256" key="4">
    <source>
        <dbReference type="ARBA" id="ARBA00022806"/>
    </source>
</evidence>
<evidence type="ECO:0000256" key="5">
    <source>
        <dbReference type="ARBA" id="ARBA00022840"/>
    </source>
</evidence>
<evidence type="ECO:0000259" key="11">
    <source>
        <dbReference type="PROSITE" id="PS51198"/>
    </source>
</evidence>
<keyword evidence="13" id="KW-1185">Reference proteome</keyword>
<keyword evidence="4 10" id="KW-0347">Helicase</keyword>
<dbReference type="SUPFAM" id="SSF52540">
    <property type="entry name" value="P-loop containing nucleoside triphosphate hydrolases"/>
    <property type="match status" value="1"/>
</dbReference>
<comment type="catalytic activity">
    <reaction evidence="7">
        <text>Couples ATP hydrolysis with the unwinding of duplex DNA by translocating in the 3'-5' direction.</text>
        <dbReference type="EC" id="5.6.2.4"/>
    </reaction>
</comment>